<reference evidence="3 4" key="1">
    <citation type="submission" date="2022-11" db="EMBL/GenBank/DDBJ databases">
        <title>Minimal conservation of predation-associated metabolite biosynthetic gene clusters underscores biosynthetic potential of Myxococcota including descriptions for ten novel species: Archangium lansinium sp. nov., Myxococcus landrumus sp. nov., Nannocystis bai.</title>
        <authorList>
            <person name="Ahearne A."/>
            <person name="Stevens C."/>
            <person name="Dowd S."/>
        </authorList>
    </citation>
    <scope>NUCLEOTIDE SEQUENCE [LARGE SCALE GENOMIC DNA]</scope>
    <source>
        <strain evidence="3 4">NCELM</strain>
    </source>
</reference>
<dbReference type="EMBL" id="JAQNDN010000022">
    <property type="protein sequence ID" value="MDC0673193.1"/>
    <property type="molecule type" value="Genomic_DNA"/>
</dbReference>
<feature type="chain" id="PRO_5046429949" description="Secreted protein" evidence="2">
    <location>
        <begin position="20"/>
        <end position="276"/>
    </location>
</feature>
<organism evidence="3 4">
    <name type="scientific">Nannocystis radixulma</name>
    <dbReference type="NCBI Taxonomy" id="2995305"/>
    <lineage>
        <taxon>Bacteria</taxon>
        <taxon>Pseudomonadati</taxon>
        <taxon>Myxococcota</taxon>
        <taxon>Polyangia</taxon>
        <taxon>Nannocystales</taxon>
        <taxon>Nannocystaceae</taxon>
        <taxon>Nannocystis</taxon>
    </lineage>
</organism>
<dbReference type="RefSeq" id="WP_272005851.1">
    <property type="nucleotide sequence ID" value="NZ_JAQNDN010000022.1"/>
</dbReference>
<evidence type="ECO:0008006" key="5">
    <source>
        <dbReference type="Google" id="ProtNLM"/>
    </source>
</evidence>
<evidence type="ECO:0000313" key="4">
    <source>
        <dbReference type="Proteomes" id="UP001217838"/>
    </source>
</evidence>
<sequence length="276" mass="29361">MHGLLRRFSCLLPCCVLLACTDRATGDTDNDNTSTSTTTTTVGTLELTSTTAPTTTDPTTGSTPTSTTGDGLPGVHAGACKPIDGDVGCPAEHVCCSDDPATSQGRLPNYWEDGKVDDVFGNPLFSSINNELSHWGFCIDVGEFPSPIANGCPIPCNPTWSEDQVALICQGNQCCPFTAVDPGKDCILDPDTGRWRTARGQDVIDKLTGWGDELATNQDPFADSCTKLANGDQDALIDCIRQLGVADQRGYCFANSCPCVEDVCDQKNPDWVPRCP</sequence>
<dbReference type="PROSITE" id="PS51257">
    <property type="entry name" value="PROKAR_LIPOPROTEIN"/>
    <property type="match status" value="1"/>
</dbReference>
<feature type="region of interest" description="Disordered" evidence="1">
    <location>
        <begin position="26"/>
        <end position="71"/>
    </location>
</feature>
<keyword evidence="4" id="KW-1185">Reference proteome</keyword>
<keyword evidence="2" id="KW-0732">Signal</keyword>
<proteinExistence type="predicted"/>
<dbReference type="Proteomes" id="UP001217838">
    <property type="component" value="Unassembled WGS sequence"/>
</dbReference>
<protein>
    <recommendedName>
        <fullName evidence="5">Secreted protein</fullName>
    </recommendedName>
</protein>
<accession>A0ABT5BIH7</accession>
<feature type="signal peptide" evidence="2">
    <location>
        <begin position="1"/>
        <end position="19"/>
    </location>
</feature>
<name>A0ABT5BIH7_9BACT</name>
<evidence type="ECO:0000256" key="1">
    <source>
        <dbReference type="SAM" id="MobiDB-lite"/>
    </source>
</evidence>
<gene>
    <name evidence="3" type="ORF">POL58_35900</name>
</gene>
<feature type="compositionally biased region" description="Low complexity" evidence="1">
    <location>
        <begin position="31"/>
        <end position="71"/>
    </location>
</feature>
<evidence type="ECO:0000256" key="2">
    <source>
        <dbReference type="SAM" id="SignalP"/>
    </source>
</evidence>
<comment type="caution">
    <text evidence="3">The sequence shown here is derived from an EMBL/GenBank/DDBJ whole genome shotgun (WGS) entry which is preliminary data.</text>
</comment>
<evidence type="ECO:0000313" key="3">
    <source>
        <dbReference type="EMBL" id="MDC0673193.1"/>
    </source>
</evidence>